<feature type="compositionally biased region" description="Acidic residues" evidence="1">
    <location>
        <begin position="146"/>
        <end position="158"/>
    </location>
</feature>
<name>A0ABU2GI64_9EURY</name>
<accession>A0ABU2GI64</accession>
<comment type="caution">
    <text evidence="2">The sequence shown here is derived from an EMBL/GenBank/DDBJ whole genome shotgun (WGS) entry which is preliminary data.</text>
</comment>
<dbReference type="RefSeq" id="WP_310925403.1">
    <property type="nucleotide sequence ID" value="NZ_JAMQOP010000003.1"/>
</dbReference>
<evidence type="ECO:0000256" key="1">
    <source>
        <dbReference type="SAM" id="MobiDB-lite"/>
    </source>
</evidence>
<protein>
    <recommendedName>
        <fullName evidence="4">Ribosome maturation factor RimP</fullName>
    </recommendedName>
</protein>
<evidence type="ECO:0008006" key="4">
    <source>
        <dbReference type="Google" id="ProtNLM"/>
    </source>
</evidence>
<sequence>MDRQRDTARIPVQALKRQVADAVGASASLVEIERVDVEESTLAVEYSLPTGEAPIVEVYVDHPDGRTDSTLVELGEPAGLKVYGETIRIEYAGRDSETNDVLVSVDQRRGDDWVTLLGCGQMWAVESERDGDPVRVTCHAETPRTDEDEDEDEDEGDEPDKVTEEGDDVNIGLGAESEW</sequence>
<feature type="region of interest" description="Disordered" evidence="1">
    <location>
        <begin position="128"/>
        <end position="179"/>
    </location>
</feature>
<dbReference type="EMBL" id="JAMQOP010000003">
    <property type="protein sequence ID" value="MDS0300507.1"/>
    <property type="molecule type" value="Genomic_DNA"/>
</dbReference>
<organism evidence="2 3">
    <name type="scientific">Halogeometricum salsisoli</name>
    <dbReference type="NCBI Taxonomy" id="2950536"/>
    <lineage>
        <taxon>Archaea</taxon>
        <taxon>Methanobacteriati</taxon>
        <taxon>Methanobacteriota</taxon>
        <taxon>Stenosarchaea group</taxon>
        <taxon>Halobacteria</taxon>
        <taxon>Halobacteriales</taxon>
        <taxon>Haloferacaceae</taxon>
        <taxon>Halogeometricum</taxon>
    </lineage>
</organism>
<keyword evidence="3" id="KW-1185">Reference proteome</keyword>
<proteinExistence type="predicted"/>
<evidence type="ECO:0000313" key="3">
    <source>
        <dbReference type="Proteomes" id="UP001257060"/>
    </source>
</evidence>
<reference evidence="2 3" key="1">
    <citation type="submission" date="2022-06" db="EMBL/GenBank/DDBJ databases">
        <title>Halogeometricum sp. a new haloarchaeum isolate from saline soil.</title>
        <authorList>
            <person name="Strakova D."/>
            <person name="Galisteo C."/>
            <person name="Sanchez-Porro C."/>
            <person name="Ventosa A."/>
        </authorList>
    </citation>
    <scope>NUCLEOTIDE SEQUENCE [LARGE SCALE GENOMIC DNA]</scope>
    <source>
        <strain evidence="2 3">S1BR25-6</strain>
    </source>
</reference>
<gene>
    <name evidence="2" type="ORF">NDI76_17295</name>
</gene>
<dbReference type="Proteomes" id="UP001257060">
    <property type="component" value="Unassembled WGS sequence"/>
</dbReference>
<evidence type="ECO:0000313" key="2">
    <source>
        <dbReference type="EMBL" id="MDS0300507.1"/>
    </source>
</evidence>